<dbReference type="AlphaFoldDB" id="A0A1N7B4D6"/>
<accession>A0A1N7B4D6</accession>
<organism evidence="1 2">
    <name type="scientific">Haladaptatus litoreus</name>
    <dbReference type="NCBI Taxonomy" id="553468"/>
    <lineage>
        <taxon>Archaea</taxon>
        <taxon>Methanobacteriati</taxon>
        <taxon>Methanobacteriota</taxon>
        <taxon>Stenosarchaea group</taxon>
        <taxon>Halobacteria</taxon>
        <taxon>Halobacteriales</taxon>
        <taxon>Haladaptataceae</taxon>
        <taxon>Haladaptatus</taxon>
    </lineage>
</organism>
<reference evidence="2" key="1">
    <citation type="submission" date="2017-01" db="EMBL/GenBank/DDBJ databases">
        <authorList>
            <person name="Varghese N."/>
            <person name="Submissions S."/>
        </authorList>
    </citation>
    <scope>NUCLEOTIDE SEQUENCE [LARGE SCALE GENOMIC DNA]</scope>
    <source>
        <strain evidence="2">CGMCC 1.7737</strain>
    </source>
</reference>
<name>A0A1N7B4D6_9EURY</name>
<protein>
    <submittedName>
        <fullName evidence="1">Uncharacterized protein</fullName>
    </submittedName>
</protein>
<dbReference type="EMBL" id="FTNO01000002">
    <property type="protein sequence ID" value="SIR46128.1"/>
    <property type="molecule type" value="Genomic_DNA"/>
</dbReference>
<evidence type="ECO:0000313" key="1">
    <source>
        <dbReference type="EMBL" id="SIR46128.1"/>
    </source>
</evidence>
<dbReference type="Proteomes" id="UP000186914">
    <property type="component" value="Unassembled WGS sequence"/>
</dbReference>
<proteinExistence type="predicted"/>
<sequence length="39" mass="4276">MPISHLAGRGQSPSARPLYLVATGERGKSEWQSHERLTA</sequence>
<keyword evidence="2" id="KW-1185">Reference proteome</keyword>
<evidence type="ECO:0000313" key="2">
    <source>
        <dbReference type="Proteomes" id="UP000186914"/>
    </source>
</evidence>
<gene>
    <name evidence="1" type="ORF">SAMN05421858_2325</name>
</gene>